<protein>
    <recommendedName>
        <fullName evidence="2">Beta-lactamase class A catalytic domain-containing protein</fullName>
    </recommendedName>
</protein>
<name>A0A4U8Q168_9FIRM</name>
<dbReference type="EMBL" id="QGQD01000095">
    <property type="protein sequence ID" value="TLC98444.1"/>
    <property type="molecule type" value="Genomic_DNA"/>
</dbReference>
<dbReference type="RefSeq" id="WP_138003811.1">
    <property type="nucleotide sequence ID" value="NZ_QGQD01000095.1"/>
</dbReference>
<evidence type="ECO:0000259" key="2">
    <source>
        <dbReference type="Pfam" id="PF13354"/>
    </source>
</evidence>
<dbReference type="Pfam" id="PF13354">
    <property type="entry name" value="Beta-lactamase2"/>
    <property type="match status" value="1"/>
</dbReference>
<dbReference type="InterPro" id="IPR000871">
    <property type="entry name" value="Beta-lactam_class-A"/>
</dbReference>
<dbReference type="GO" id="GO:0046677">
    <property type="term" value="P:response to antibiotic"/>
    <property type="evidence" value="ECO:0007669"/>
    <property type="project" value="InterPro"/>
</dbReference>
<accession>A0A4U8Q168</accession>
<keyword evidence="4" id="KW-1185">Reference proteome</keyword>
<feature type="compositionally biased region" description="Low complexity" evidence="1">
    <location>
        <begin position="51"/>
        <end position="63"/>
    </location>
</feature>
<dbReference type="SUPFAM" id="SSF56601">
    <property type="entry name" value="beta-lactamase/transpeptidase-like"/>
    <property type="match status" value="1"/>
</dbReference>
<feature type="domain" description="Beta-lactamase class A catalytic" evidence="2">
    <location>
        <begin position="302"/>
        <end position="449"/>
    </location>
</feature>
<sequence>MIKDKEALLFKSLQCLAVIVLAFLLGSAAYSEKTVYTVASGQESDSLSLKTNNSSDSSGTSNSEAEKTGTLELHIYDQITEKLTELQELRISLEENSGNDSNEMNDTDDDPYNSELNEYDFTEKETTAEYSSSTTVTEKAESESGYYKISSEESDTDSKYQIYNKKDTAVINSSPETEPSTTEIESIMASPESYLLRYSEEPSKKSIPQTFDLRVGKEAGLTPLYLHKKLPIKQTWEEFEGTLTNMLDSFAGDWGLYLKNLKTGDVISINEHPMESASLIKLYIMGTVYQHIADGTLEKTETIDRLLNDMITVSDNESSNELVRSLSPTKDHSEGMKMVNEFIQKNGFKNTKQVNGLADPSLWVENAVNQTSPADCGKLLEKIYKGKLVSHLASRSMEDLLLNQKITYKIPAGLPESVTSANKTGEVSNSENDAAIVYSNACDYILCIMSTDLAATNSAVNHINSLSSLIYDYFNE</sequence>
<dbReference type="AlphaFoldDB" id="A0A4U8Q168"/>
<evidence type="ECO:0000313" key="4">
    <source>
        <dbReference type="Proteomes" id="UP000306509"/>
    </source>
</evidence>
<dbReference type="STRING" id="180332.GCA_000797495_01185"/>
<dbReference type="PANTHER" id="PTHR35333:SF3">
    <property type="entry name" value="BETA-LACTAMASE-TYPE TRANSPEPTIDASE FOLD CONTAINING PROTEIN"/>
    <property type="match status" value="1"/>
</dbReference>
<dbReference type="Proteomes" id="UP000306509">
    <property type="component" value="Unassembled WGS sequence"/>
</dbReference>
<comment type="caution">
    <text evidence="3">The sequence shown here is derived from an EMBL/GenBank/DDBJ whole genome shotgun (WGS) entry which is preliminary data.</text>
</comment>
<feature type="compositionally biased region" description="Acidic residues" evidence="1">
    <location>
        <begin position="103"/>
        <end position="115"/>
    </location>
</feature>
<reference evidence="3 4" key="1">
    <citation type="journal article" date="2019" name="Anaerobe">
        <title>Detection of Robinsoniella peoriensis in multiple bone samples of a trauma patient.</title>
        <authorList>
            <person name="Schrottner P."/>
            <person name="Hartwich K."/>
            <person name="Bunk B."/>
            <person name="Schober I."/>
            <person name="Helbig S."/>
            <person name="Rudolph W.W."/>
            <person name="Gunzer F."/>
        </authorList>
    </citation>
    <scope>NUCLEOTIDE SEQUENCE [LARGE SCALE GENOMIC DNA]</scope>
    <source>
        <strain evidence="3 4">DSM 106044</strain>
    </source>
</reference>
<dbReference type="Gene3D" id="3.40.710.10">
    <property type="entry name" value="DD-peptidase/beta-lactamase superfamily"/>
    <property type="match status" value="1"/>
</dbReference>
<organism evidence="3 4">
    <name type="scientific">Robinsoniella peoriensis</name>
    <dbReference type="NCBI Taxonomy" id="180332"/>
    <lineage>
        <taxon>Bacteria</taxon>
        <taxon>Bacillati</taxon>
        <taxon>Bacillota</taxon>
        <taxon>Clostridia</taxon>
        <taxon>Lachnospirales</taxon>
        <taxon>Lachnospiraceae</taxon>
        <taxon>Robinsoniella</taxon>
    </lineage>
</organism>
<dbReference type="InterPro" id="IPR012338">
    <property type="entry name" value="Beta-lactam/transpept-like"/>
</dbReference>
<dbReference type="GO" id="GO:0030655">
    <property type="term" value="P:beta-lactam antibiotic catabolic process"/>
    <property type="evidence" value="ECO:0007669"/>
    <property type="project" value="InterPro"/>
</dbReference>
<feature type="compositionally biased region" description="Polar residues" evidence="1">
    <location>
        <begin position="41"/>
        <end position="50"/>
    </location>
</feature>
<dbReference type="InterPro" id="IPR045155">
    <property type="entry name" value="Beta-lactam_cat"/>
</dbReference>
<evidence type="ECO:0000256" key="1">
    <source>
        <dbReference type="SAM" id="MobiDB-lite"/>
    </source>
</evidence>
<feature type="region of interest" description="Disordered" evidence="1">
    <location>
        <begin position="41"/>
        <end position="69"/>
    </location>
</feature>
<dbReference type="GO" id="GO:0008800">
    <property type="term" value="F:beta-lactamase activity"/>
    <property type="evidence" value="ECO:0007669"/>
    <property type="project" value="InterPro"/>
</dbReference>
<gene>
    <name evidence="3" type="ORF">DSM106044_04726</name>
</gene>
<feature type="region of interest" description="Disordered" evidence="1">
    <location>
        <begin position="94"/>
        <end position="115"/>
    </location>
</feature>
<proteinExistence type="predicted"/>
<dbReference type="PANTHER" id="PTHR35333">
    <property type="entry name" value="BETA-LACTAMASE"/>
    <property type="match status" value="1"/>
</dbReference>
<evidence type="ECO:0000313" key="3">
    <source>
        <dbReference type="EMBL" id="TLC98444.1"/>
    </source>
</evidence>